<dbReference type="EMBL" id="JAUHPX010000002">
    <property type="protein sequence ID" value="MDN4487480.1"/>
    <property type="molecule type" value="Genomic_DNA"/>
</dbReference>
<dbReference type="RefSeq" id="WP_301118540.1">
    <property type="nucleotide sequence ID" value="NZ_JAUHPX010000002.1"/>
</dbReference>
<accession>A0AAW7M350</accession>
<gene>
    <name evidence="1" type="ORF">QQX10_04765</name>
</gene>
<sequence length="409" mass="46129">MATIGENLSMASSFGWLDNDDEQRRRMLEVVDLFREQGTIDELGIGSIRDTLANAMFPGTSTLHTRLRYVLFLPWLMRDASHKRNPNEMGAEFRNMQYRLTESLLAGGENEGVMGNVARRNLKRLPGDVYWSALRSWGLVDATSPDAYYRRLADFRALKQRTAEPDDVDAFTALATDGIDPDLPPPAPDLLRRADFALTPHEEEYLKDRIATRTRGTLLAWLVINQPTNASGADAANFPWEIANRDELPEDLGTTVEHARRFSEIVQGAALVYNLALARRAGRDEVADRHAESLALWQDTSAPDDARSWDRADWWALITRHNPQLRSTTRDFIERWIELAGSGAELLTSDQAARLVENRERQIKGARARFVNQAALDRWSGSSGLGRLDFRWGNSIVHLRDLYAARAAA</sequence>
<protein>
    <submittedName>
        <fullName evidence="1">DUF6361 family protein</fullName>
    </submittedName>
</protein>
<evidence type="ECO:0000313" key="1">
    <source>
        <dbReference type="EMBL" id="MDN4487480.1"/>
    </source>
</evidence>
<proteinExistence type="predicted"/>
<evidence type="ECO:0000313" key="2">
    <source>
        <dbReference type="Proteomes" id="UP001172737"/>
    </source>
</evidence>
<reference evidence="1" key="1">
    <citation type="submission" date="2023-06" db="EMBL/GenBank/DDBJ databases">
        <title>Sysu t00039.</title>
        <authorList>
            <person name="Gao L."/>
            <person name="Fang B.-Z."/>
            <person name="Li W.-J."/>
        </authorList>
    </citation>
    <scope>NUCLEOTIDE SEQUENCE</scope>
    <source>
        <strain evidence="1">SYSU T00039</strain>
    </source>
</reference>
<dbReference type="Proteomes" id="UP001172737">
    <property type="component" value="Unassembled WGS sequence"/>
</dbReference>
<keyword evidence="2" id="KW-1185">Reference proteome</keyword>
<dbReference type="Pfam" id="PF19888">
    <property type="entry name" value="DUF6361"/>
    <property type="match status" value="1"/>
</dbReference>
<comment type="caution">
    <text evidence="1">The sequence shown here is derived from an EMBL/GenBank/DDBJ whole genome shotgun (WGS) entry which is preliminary data.</text>
</comment>
<organism evidence="1 2">
    <name type="scientific">Demequina lignilytica</name>
    <dbReference type="NCBI Taxonomy" id="3051663"/>
    <lineage>
        <taxon>Bacteria</taxon>
        <taxon>Bacillati</taxon>
        <taxon>Actinomycetota</taxon>
        <taxon>Actinomycetes</taxon>
        <taxon>Micrococcales</taxon>
        <taxon>Demequinaceae</taxon>
        <taxon>Demequina</taxon>
    </lineage>
</organism>
<dbReference type="InterPro" id="IPR045941">
    <property type="entry name" value="DUF6361"/>
</dbReference>
<dbReference type="AlphaFoldDB" id="A0AAW7M350"/>
<name>A0AAW7M350_9MICO</name>